<protein>
    <submittedName>
        <fullName evidence="1">Uncharacterized protein</fullName>
    </submittedName>
</protein>
<reference evidence="1 2" key="1">
    <citation type="submission" date="2017-08" db="EMBL/GenBank/DDBJ databases">
        <authorList>
            <person name="de Groot N.N."/>
        </authorList>
    </citation>
    <scope>NUCLEOTIDE SEQUENCE [LARGE SCALE GENOMIC DNA]</scope>
    <source>
        <strain evidence="1 2">JC85</strain>
    </source>
</reference>
<keyword evidence="2" id="KW-1185">Reference proteome</keyword>
<name>A0A285U4W8_9HYPH</name>
<evidence type="ECO:0000313" key="2">
    <source>
        <dbReference type="Proteomes" id="UP000219167"/>
    </source>
</evidence>
<dbReference type="EMBL" id="OBQD01000003">
    <property type="protein sequence ID" value="SOC36994.1"/>
    <property type="molecule type" value="Genomic_DNA"/>
</dbReference>
<organism evidence="1 2">
    <name type="scientific">Rhizobium subbaraonis</name>
    <dbReference type="NCBI Taxonomy" id="908946"/>
    <lineage>
        <taxon>Bacteria</taxon>
        <taxon>Pseudomonadati</taxon>
        <taxon>Pseudomonadota</taxon>
        <taxon>Alphaproteobacteria</taxon>
        <taxon>Hyphomicrobiales</taxon>
        <taxon>Rhizobiaceae</taxon>
        <taxon>Rhizobium/Agrobacterium group</taxon>
        <taxon>Rhizobium</taxon>
    </lineage>
</organism>
<dbReference type="Proteomes" id="UP000219167">
    <property type="component" value="Unassembled WGS sequence"/>
</dbReference>
<proteinExistence type="predicted"/>
<accession>A0A285U4W8</accession>
<sequence length="241" mass="25945">MLRLGIRIGCDTHHANHDMRLVQMLRRGEALAVDLQCRQQHVGREMGGEGKGQAEHAGEMGGIMAGTEQPEGNIAVGARYGDDLLAGLDRTQQCHQIDHVLGKVVGRGLEIAAQGARGVHVGARRAAEPEVDAPGEERLEGAELFGDDQRRVVGQHDAAGADADRLRARSNMLDHQSGGRACDAAHAVVLGEPEALVAFLFRFLRQLPGIGQRLGDGAAFDDGRKIEDREARHDGPQCERI</sequence>
<evidence type="ECO:0000313" key="1">
    <source>
        <dbReference type="EMBL" id="SOC36994.1"/>
    </source>
</evidence>
<gene>
    <name evidence="1" type="ORF">SAMN05892877_103336</name>
</gene>
<dbReference type="AlphaFoldDB" id="A0A285U4W8"/>